<evidence type="ECO:0000256" key="3">
    <source>
        <dbReference type="ARBA" id="ARBA00022840"/>
    </source>
</evidence>
<reference evidence="5 6" key="1">
    <citation type="submission" date="2016-02" db="EMBL/GenBank/DDBJ databases">
        <title>Complete genome sequencing and analysis of ATSB10, Dyella thiooxydans isolated from rhizosphere soil of sunflower (Helianthus annuus L.).</title>
        <authorList>
            <person name="Lee Y."/>
            <person name="Hwangbo K."/>
            <person name="Chung H."/>
            <person name="Yoo J."/>
            <person name="Kim K.Y."/>
            <person name="Sa T.M."/>
            <person name="Um Y."/>
            <person name="Madhaiyan M."/>
        </authorList>
    </citation>
    <scope>NUCLEOTIDE SEQUENCE [LARGE SCALE GENOMIC DNA]</scope>
    <source>
        <strain evidence="5 6">ATSB10</strain>
    </source>
</reference>
<dbReference type="GO" id="GO:0016020">
    <property type="term" value="C:membrane"/>
    <property type="evidence" value="ECO:0007669"/>
    <property type="project" value="InterPro"/>
</dbReference>
<dbReference type="PANTHER" id="PTHR43158:SF2">
    <property type="entry name" value="SKFA PEPTIDE EXPORT ATP-BINDING PROTEIN SKFE"/>
    <property type="match status" value="1"/>
</dbReference>
<dbReference type="SUPFAM" id="SSF52540">
    <property type="entry name" value="P-loop containing nucleoside triphosphate hydrolases"/>
    <property type="match status" value="1"/>
</dbReference>
<dbReference type="InterPro" id="IPR003593">
    <property type="entry name" value="AAA+_ATPase"/>
</dbReference>
<dbReference type="GO" id="GO:0016887">
    <property type="term" value="F:ATP hydrolysis activity"/>
    <property type="evidence" value="ECO:0007669"/>
    <property type="project" value="InterPro"/>
</dbReference>
<dbReference type="Proteomes" id="UP000077255">
    <property type="component" value="Chromosome"/>
</dbReference>
<keyword evidence="3" id="KW-0067">ATP-binding</keyword>
<evidence type="ECO:0000259" key="4">
    <source>
        <dbReference type="PROSITE" id="PS50893"/>
    </source>
</evidence>
<name>A0A160N3J6_9GAMM</name>
<evidence type="ECO:0000256" key="2">
    <source>
        <dbReference type="ARBA" id="ARBA00022741"/>
    </source>
</evidence>
<proteinExistence type="predicted"/>
<dbReference type="PANTHER" id="PTHR43158">
    <property type="entry name" value="SKFA PEPTIDE EXPORT ATP-BINDING PROTEIN SKFE"/>
    <property type="match status" value="1"/>
</dbReference>
<dbReference type="InterPro" id="IPR015856">
    <property type="entry name" value="ABC_transpr_CbiO/EcfA_su"/>
</dbReference>
<dbReference type="CDD" id="cd03225">
    <property type="entry name" value="ABC_cobalt_CbiO_domain1"/>
    <property type="match status" value="1"/>
</dbReference>
<dbReference type="OrthoDB" id="9805029at2"/>
<dbReference type="STRING" id="445710.ATSB10_25180"/>
<accession>A0A160N3J6</accession>
<dbReference type="GO" id="GO:0055085">
    <property type="term" value="P:transmembrane transport"/>
    <property type="evidence" value="ECO:0007669"/>
    <property type="project" value="InterPro"/>
</dbReference>
<protein>
    <recommendedName>
        <fullName evidence="4">ABC transporter domain-containing protein</fullName>
    </recommendedName>
</protein>
<keyword evidence="6" id="KW-1185">Reference proteome</keyword>
<dbReference type="InterPro" id="IPR027417">
    <property type="entry name" value="P-loop_NTPase"/>
</dbReference>
<dbReference type="RefSeq" id="WP_063673081.1">
    <property type="nucleotide sequence ID" value="NZ_CP014841.1"/>
</dbReference>
<sequence>MSDPATGIERAPLLEIDDATVLRGDHAALDRLTLRIDRGEHTAILGRNGSGKSTLVRLIARELHALARSGPPAPVRVLGHDRWNIAELRGQLGIVSPTLQQQLGNEAGNEVLTSVESAFFAAHDTWDRTVSPTMRRRALEALERAGASSLTGRPLASLSTGEARRVLIARALVHRPQALLLDEPCAGLDMTAQRAFLEQLRELARGGTTLLMVTHHVEEIVPEIGRVVLLHRGRVLADGPCDRVLRDEPLSAAFEAAVSVGQRGGWYSAALA</sequence>
<dbReference type="InterPro" id="IPR003439">
    <property type="entry name" value="ABC_transporter-like_ATP-bd"/>
</dbReference>
<keyword evidence="2" id="KW-0547">Nucleotide-binding</keyword>
<dbReference type="GO" id="GO:0005524">
    <property type="term" value="F:ATP binding"/>
    <property type="evidence" value="ECO:0007669"/>
    <property type="project" value="UniProtKB-KW"/>
</dbReference>
<feature type="domain" description="ABC transporter" evidence="4">
    <location>
        <begin position="14"/>
        <end position="257"/>
    </location>
</feature>
<dbReference type="PROSITE" id="PS50893">
    <property type="entry name" value="ABC_TRANSPORTER_2"/>
    <property type="match status" value="1"/>
</dbReference>
<organism evidence="5 6">
    <name type="scientific">Dyella thiooxydans</name>
    <dbReference type="NCBI Taxonomy" id="445710"/>
    <lineage>
        <taxon>Bacteria</taxon>
        <taxon>Pseudomonadati</taxon>
        <taxon>Pseudomonadota</taxon>
        <taxon>Gammaproteobacteria</taxon>
        <taxon>Lysobacterales</taxon>
        <taxon>Rhodanobacteraceae</taxon>
        <taxon>Dyella</taxon>
    </lineage>
</organism>
<evidence type="ECO:0000313" key="5">
    <source>
        <dbReference type="EMBL" id="AND69972.1"/>
    </source>
</evidence>
<gene>
    <name evidence="5" type="ORF">ATSB10_25180</name>
</gene>
<dbReference type="AlphaFoldDB" id="A0A160N3J6"/>
<evidence type="ECO:0000256" key="1">
    <source>
        <dbReference type="ARBA" id="ARBA00022448"/>
    </source>
</evidence>
<dbReference type="Gene3D" id="3.40.50.300">
    <property type="entry name" value="P-loop containing nucleotide triphosphate hydrolases"/>
    <property type="match status" value="1"/>
</dbReference>
<dbReference type="Pfam" id="PF00005">
    <property type="entry name" value="ABC_tran"/>
    <property type="match status" value="1"/>
</dbReference>
<keyword evidence="1" id="KW-0813">Transport</keyword>
<dbReference type="KEGG" id="dtx:ATSB10_25180"/>
<dbReference type="EMBL" id="CP014841">
    <property type="protein sequence ID" value="AND69972.1"/>
    <property type="molecule type" value="Genomic_DNA"/>
</dbReference>
<evidence type="ECO:0000313" key="6">
    <source>
        <dbReference type="Proteomes" id="UP000077255"/>
    </source>
</evidence>
<dbReference type="PATRIC" id="fig|445710.3.peg.2513"/>
<dbReference type="SMART" id="SM00382">
    <property type="entry name" value="AAA"/>
    <property type="match status" value="1"/>
</dbReference>